<reference evidence="9" key="1">
    <citation type="journal article" date="2015" name="Microbiology (Mosc.)">
        <title>Deciphering the mechanisms against oxidative stress in developing and mature akinetes of the cyanobacterium Aphanizomenon ovalisporum.</title>
        <authorList>
            <person name="Kaplan-Levy R.N."/>
            <person name="Hadas O."/>
            <person name="Sukenik A."/>
        </authorList>
    </citation>
    <scope>NUCLEOTIDE SEQUENCE</scope>
    <source>
        <strain evidence="9">ILC-164</strain>
    </source>
</reference>
<gene>
    <name evidence="9" type="primary">grx</name>
</gene>
<comment type="similarity">
    <text evidence="2 7">Belongs to the glutaredoxin family.</text>
</comment>
<name>A0A0F6PMV5_9CYAN</name>
<dbReference type="GO" id="GO:0045454">
    <property type="term" value="P:cell redox homeostasis"/>
    <property type="evidence" value="ECO:0007669"/>
    <property type="project" value="InterPro"/>
</dbReference>
<dbReference type="PRINTS" id="PR00160">
    <property type="entry name" value="GLUTAREDOXIN"/>
</dbReference>
<dbReference type="NCBIfam" id="TIGR02181">
    <property type="entry name" value="GRX_bact"/>
    <property type="match status" value="1"/>
</dbReference>
<comment type="function">
    <text evidence="1 7">Has a glutathione-disulfide oxidoreductase activity in the presence of NADPH and glutathione reductase. Reduces low molecular weight disulfides and proteins.</text>
</comment>
<accession>A0A0F6PMV5</accession>
<dbReference type="InterPro" id="IPR011767">
    <property type="entry name" value="GLR_AS"/>
</dbReference>
<organism evidence="9">
    <name type="scientific">Umezakia ovalisporum ILC-164</name>
    <dbReference type="NCBI Taxonomy" id="1029747"/>
    <lineage>
        <taxon>Bacteria</taxon>
        <taxon>Bacillati</taxon>
        <taxon>Cyanobacteriota</taxon>
        <taxon>Cyanophyceae</taxon>
        <taxon>Nostocales</taxon>
        <taxon>Nodulariaceae</taxon>
        <taxon>Umezakia</taxon>
    </lineage>
</organism>
<dbReference type="InterPro" id="IPR014025">
    <property type="entry name" value="Glutaredoxin_subgr"/>
</dbReference>
<dbReference type="FunFam" id="3.40.30.10:FF:000018">
    <property type="entry name" value="Glutaredoxin"/>
    <property type="match status" value="1"/>
</dbReference>
<dbReference type="AlphaFoldDB" id="A0A0F6PMV5"/>
<evidence type="ECO:0000256" key="1">
    <source>
        <dbReference type="ARBA" id="ARBA00002549"/>
    </source>
</evidence>
<dbReference type="InterPro" id="IPR036249">
    <property type="entry name" value="Thioredoxin-like_sf"/>
</dbReference>
<dbReference type="InterPro" id="IPR002109">
    <property type="entry name" value="Glutaredoxin"/>
</dbReference>
<dbReference type="InterPro" id="IPR011900">
    <property type="entry name" value="GRX_bact"/>
</dbReference>
<dbReference type="PANTHER" id="PTHR45694:SF18">
    <property type="entry name" value="GLUTAREDOXIN-1-RELATED"/>
    <property type="match status" value="1"/>
</dbReference>
<keyword evidence="4 7" id="KW-0249">Electron transport</keyword>
<protein>
    <recommendedName>
        <fullName evidence="7">Glutaredoxin</fullName>
    </recommendedName>
</protein>
<dbReference type="PROSITE" id="PS51354">
    <property type="entry name" value="GLUTAREDOXIN_2"/>
    <property type="match status" value="1"/>
</dbReference>
<dbReference type="Gene3D" id="3.40.30.10">
    <property type="entry name" value="Glutaredoxin"/>
    <property type="match status" value="1"/>
</dbReference>
<evidence type="ECO:0000256" key="4">
    <source>
        <dbReference type="ARBA" id="ARBA00022982"/>
    </source>
</evidence>
<feature type="domain" description="Glutaredoxin" evidence="8">
    <location>
        <begin position="5"/>
        <end position="65"/>
    </location>
</feature>
<keyword evidence="3 7" id="KW-0813">Transport</keyword>
<dbReference type="PANTHER" id="PTHR45694">
    <property type="entry name" value="GLUTAREDOXIN 2"/>
    <property type="match status" value="1"/>
</dbReference>
<dbReference type="GO" id="GO:0015038">
    <property type="term" value="F:glutathione disulfide oxidoreductase activity"/>
    <property type="evidence" value="ECO:0007669"/>
    <property type="project" value="UniProtKB-UniRule"/>
</dbReference>
<keyword evidence="6 7" id="KW-0676">Redox-active center</keyword>
<dbReference type="GO" id="GO:0005737">
    <property type="term" value="C:cytoplasm"/>
    <property type="evidence" value="ECO:0007669"/>
    <property type="project" value="TreeGrafter"/>
</dbReference>
<dbReference type="GO" id="GO:0034599">
    <property type="term" value="P:cellular response to oxidative stress"/>
    <property type="evidence" value="ECO:0007669"/>
    <property type="project" value="TreeGrafter"/>
</dbReference>
<evidence type="ECO:0000256" key="7">
    <source>
        <dbReference type="RuleBase" id="RU364065"/>
    </source>
</evidence>
<dbReference type="PROSITE" id="PS00195">
    <property type="entry name" value="GLUTAREDOXIN_1"/>
    <property type="match status" value="1"/>
</dbReference>
<evidence type="ECO:0000256" key="6">
    <source>
        <dbReference type="ARBA" id="ARBA00023284"/>
    </source>
</evidence>
<dbReference type="CDD" id="cd03418">
    <property type="entry name" value="GRX_GRXb_1_3_like"/>
    <property type="match status" value="1"/>
</dbReference>
<sequence length="87" mass="9867">MAAKVEIYTWRTCPFCIRAKSLLNKKGIDFSEYCIDGDEAARDEMSKRAKGRRSVPQIFINDYHVGGCDDIHDLERQGKLDELLASG</sequence>
<feature type="non-terminal residue" evidence="9">
    <location>
        <position position="87"/>
    </location>
</feature>
<evidence type="ECO:0000256" key="5">
    <source>
        <dbReference type="ARBA" id="ARBA00023157"/>
    </source>
</evidence>
<proteinExistence type="inferred from homology"/>
<dbReference type="SUPFAM" id="SSF52833">
    <property type="entry name" value="Thioredoxin-like"/>
    <property type="match status" value="1"/>
</dbReference>
<evidence type="ECO:0000259" key="8">
    <source>
        <dbReference type="Pfam" id="PF00462"/>
    </source>
</evidence>
<dbReference type="EMBL" id="KJ725127">
    <property type="protein sequence ID" value="AJW31577.1"/>
    <property type="molecule type" value="Genomic_DNA"/>
</dbReference>
<keyword evidence="5" id="KW-1015">Disulfide bond</keyword>
<keyword evidence="7" id="KW-0963">Cytoplasm</keyword>
<evidence type="ECO:0000313" key="9">
    <source>
        <dbReference type="EMBL" id="AJW31577.1"/>
    </source>
</evidence>
<evidence type="ECO:0000256" key="3">
    <source>
        <dbReference type="ARBA" id="ARBA00022448"/>
    </source>
</evidence>
<evidence type="ECO:0000256" key="2">
    <source>
        <dbReference type="ARBA" id="ARBA00007787"/>
    </source>
</evidence>
<dbReference type="Pfam" id="PF00462">
    <property type="entry name" value="Glutaredoxin"/>
    <property type="match status" value="1"/>
</dbReference>